<protein>
    <submittedName>
        <fullName evidence="2">Glycosyltransferase family 2 protein</fullName>
    </submittedName>
</protein>
<reference evidence="2 3" key="1">
    <citation type="submission" date="2020-08" db="EMBL/GenBank/DDBJ databases">
        <title>Genome public.</title>
        <authorList>
            <person name="Liu C."/>
            <person name="Sun Q."/>
        </authorList>
    </citation>
    <scope>NUCLEOTIDE SEQUENCE [LARGE SCALE GENOMIC DNA]</scope>
    <source>
        <strain evidence="2 3">NSJ-46</strain>
    </source>
</reference>
<comment type="caution">
    <text evidence="2">The sequence shown here is derived from an EMBL/GenBank/DDBJ whole genome shotgun (WGS) entry which is preliminary data.</text>
</comment>
<name>A0ABR7N691_9FIRM</name>
<organism evidence="2 3">
    <name type="scientific">Jingyaoa shaoxingensis</name>
    <dbReference type="NCBI Taxonomy" id="2763671"/>
    <lineage>
        <taxon>Bacteria</taxon>
        <taxon>Bacillati</taxon>
        <taxon>Bacillota</taxon>
        <taxon>Clostridia</taxon>
        <taxon>Lachnospirales</taxon>
        <taxon>Lachnospiraceae</taxon>
        <taxon>Jingyaoa</taxon>
    </lineage>
</organism>
<dbReference type="PANTHER" id="PTHR22916:SF3">
    <property type="entry name" value="UDP-GLCNAC:BETAGAL BETA-1,3-N-ACETYLGLUCOSAMINYLTRANSFERASE-LIKE PROTEIN 1"/>
    <property type="match status" value="1"/>
</dbReference>
<feature type="domain" description="Glycosyltransferase 2-like" evidence="1">
    <location>
        <begin position="9"/>
        <end position="174"/>
    </location>
</feature>
<dbReference type="Proteomes" id="UP000657421">
    <property type="component" value="Unassembled WGS sequence"/>
</dbReference>
<dbReference type="RefSeq" id="WP_249306890.1">
    <property type="nucleotide sequence ID" value="NZ_JACRSZ010000001.1"/>
</dbReference>
<accession>A0ABR7N691</accession>
<evidence type="ECO:0000313" key="3">
    <source>
        <dbReference type="Proteomes" id="UP000657421"/>
    </source>
</evidence>
<evidence type="ECO:0000259" key="1">
    <source>
        <dbReference type="Pfam" id="PF00535"/>
    </source>
</evidence>
<sequence length="363" mass="42890">MRTQTKKVSVIIPVYNAEKYIRKTLDSVLAQSYPDREILLVENGCEDQSSEILLEYAGKHDEIKIINCLDRGAGTARNMGMEQAAGEYILFVDADDYLPDTGILEKYVKAADQTEVDVVVSNYARLWEERILPAVKHSAFSVYSPSSEEFRFRGFFGNGTLSYVWGRLYRRSFLIQNQIMFTNLTYAEDKLFNMECYICGARYLFLEDIGYIYRRNKESISWQYHEDATENWLKMAHLLSDWIEREQRPEFENMIWYTIFFAAFFDSKMEYVQRKKSVFAIRKVLKKYHQDELGQEAFRRLSDRKQKLQIRQTAWRTAIRVFSFGMTRRWHMVLAAGIKILIDSRIDERFSDTGIREEKNSEV</sequence>
<dbReference type="SUPFAM" id="SSF53448">
    <property type="entry name" value="Nucleotide-diphospho-sugar transferases"/>
    <property type="match status" value="1"/>
</dbReference>
<evidence type="ECO:0000313" key="2">
    <source>
        <dbReference type="EMBL" id="MBC8571896.1"/>
    </source>
</evidence>
<gene>
    <name evidence="2" type="ORF">H8716_02165</name>
</gene>
<dbReference type="EMBL" id="JACRSZ010000001">
    <property type="protein sequence ID" value="MBC8571896.1"/>
    <property type="molecule type" value="Genomic_DNA"/>
</dbReference>
<proteinExistence type="predicted"/>
<dbReference type="InterPro" id="IPR029044">
    <property type="entry name" value="Nucleotide-diphossugar_trans"/>
</dbReference>
<dbReference type="Pfam" id="PF00535">
    <property type="entry name" value="Glycos_transf_2"/>
    <property type="match status" value="1"/>
</dbReference>
<dbReference type="CDD" id="cd00761">
    <property type="entry name" value="Glyco_tranf_GTA_type"/>
    <property type="match status" value="1"/>
</dbReference>
<dbReference type="InterPro" id="IPR001173">
    <property type="entry name" value="Glyco_trans_2-like"/>
</dbReference>
<dbReference type="Gene3D" id="3.90.550.10">
    <property type="entry name" value="Spore Coat Polysaccharide Biosynthesis Protein SpsA, Chain A"/>
    <property type="match status" value="1"/>
</dbReference>
<dbReference type="PANTHER" id="PTHR22916">
    <property type="entry name" value="GLYCOSYLTRANSFERASE"/>
    <property type="match status" value="1"/>
</dbReference>
<keyword evidence="3" id="KW-1185">Reference proteome</keyword>